<dbReference type="Proteomes" id="UP001220478">
    <property type="component" value="Chromosome"/>
</dbReference>
<accession>A0ABY8CAM9</accession>
<keyword evidence="4" id="KW-1185">Reference proteome</keyword>
<dbReference type="Pfam" id="PF04389">
    <property type="entry name" value="Peptidase_M28"/>
    <property type="match status" value="1"/>
</dbReference>
<feature type="signal peptide" evidence="1">
    <location>
        <begin position="1"/>
        <end position="33"/>
    </location>
</feature>
<feature type="chain" id="PRO_5046408590" evidence="1">
    <location>
        <begin position="34"/>
        <end position="384"/>
    </location>
</feature>
<dbReference type="InterPro" id="IPR007484">
    <property type="entry name" value="Peptidase_M28"/>
</dbReference>
<reference evidence="3 4" key="1">
    <citation type="submission" date="2023-02" db="EMBL/GenBank/DDBJ databases">
        <title>Novel Oscillospiraceae bacterial genomes.</title>
        <authorList>
            <person name="Srinivasan S."/>
            <person name="Austin M.N."/>
            <person name="Fiedler T.L."/>
            <person name="Strenk S.M."/>
            <person name="Agnew K.J."/>
            <person name="Nagana Gowda G.A."/>
            <person name="Raftery D."/>
            <person name="Beamer M.A."/>
            <person name="Achilles S.L."/>
            <person name="Wiesenfeld H.C."/>
            <person name="Fredricks D.N."/>
            <person name="Hillier S.L."/>
        </authorList>
    </citation>
    <scope>NUCLEOTIDE SEQUENCE [LARGE SCALE GENOMIC DNA]</scope>
    <source>
        <strain evidence="3 4">CHIC02 1186E3-8</strain>
    </source>
</reference>
<evidence type="ECO:0000256" key="1">
    <source>
        <dbReference type="SAM" id="SignalP"/>
    </source>
</evidence>
<proteinExistence type="predicted"/>
<name>A0ABY8CAM9_9FIRM</name>
<evidence type="ECO:0000259" key="2">
    <source>
        <dbReference type="Pfam" id="PF04389"/>
    </source>
</evidence>
<dbReference type="SUPFAM" id="SSF53187">
    <property type="entry name" value="Zn-dependent exopeptidases"/>
    <property type="match status" value="1"/>
</dbReference>
<protein>
    <submittedName>
        <fullName evidence="3">M28 family peptidase</fullName>
    </submittedName>
</protein>
<feature type="domain" description="Peptidase M28" evidence="2">
    <location>
        <begin position="133"/>
        <end position="313"/>
    </location>
</feature>
<organism evidence="3 4">
    <name type="scientific">Amygdalobacter indicium</name>
    <dbReference type="NCBI Taxonomy" id="3029272"/>
    <lineage>
        <taxon>Bacteria</taxon>
        <taxon>Bacillati</taxon>
        <taxon>Bacillota</taxon>
        <taxon>Clostridia</taxon>
        <taxon>Eubacteriales</taxon>
        <taxon>Oscillospiraceae</taxon>
        <taxon>Amygdalobacter</taxon>
    </lineage>
</organism>
<evidence type="ECO:0000313" key="3">
    <source>
        <dbReference type="EMBL" id="WEG36165.1"/>
    </source>
</evidence>
<dbReference type="RefSeq" id="WP_315572190.1">
    <property type="nucleotide sequence ID" value="NZ_CP118868.1"/>
</dbReference>
<keyword evidence="1" id="KW-0732">Signal</keyword>
<gene>
    <name evidence="3" type="ORF">PYS61_03070</name>
</gene>
<dbReference type="EMBL" id="CP118868">
    <property type="protein sequence ID" value="WEG36165.1"/>
    <property type="molecule type" value="Genomic_DNA"/>
</dbReference>
<dbReference type="Gene3D" id="3.40.630.10">
    <property type="entry name" value="Zn peptidases"/>
    <property type="match status" value="1"/>
</dbReference>
<sequence>MTLELQRKLKLKRAVACLLAVLITALTACRAHRNSNMENPTDAYADEICQKLTEQGVRTPGSEAAKAAAEYIKSEFQKLGYVPEEQPVAGMNGANIVVRIPGFNMRYNQRDLQNKARYITLGDSYAHSSGIAVVMARYTTVTAKEITEADGLCDNAAGVAALLKLAKQLKQNKVGYDVVLAAICSNNSEGGSALLQSLKTNENKIAVAYELRNIFGGSRLYAHAGWNSLNNETKYAHRLPVYQIVDLALEEGLGGSQSPYESIYTNQSGFSVASPLNSAENVVYREFTSHESDYRAFDAAGIDTVYIESWNYAAKDLAGIKQTDSRLFANSKGQLSGTNNDNYKTLMQTFSREQLIKRVNSAAFIVLRALIKGALDSKVNSINY</sequence>
<dbReference type="PROSITE" id="PS51257">
    <property type="entry name" value="PROKAR_LIPOPROTEIN"/>
    <property type="match status" value="1"/>
</dbReference>
<evidence type="ECO:0000313" key="4">
    <source>
        <dbReference type="Proteomes" id="UP001220478"/>
    </source>
</evidence>